<dbReference type="Proteomes" id="UP001212152">
    <property type="component" value="Unassembled WGS sequence"/>
</dbReference>
<evidence type="ECO:0000313" key="17">
    <source>
        <dbReference type="EMBL" id="KAJ3171335.1"/>
    </source>
</evidence>
<dbReference type="PANTHER" id="PTHR12726:SF0">
    <property type="entry name" value="CERAMIDE GLUCOSYLTRANSFERASE"/>
    <property type="match status" value="1"/>
</dbReference>
<evidence type="ECO:0000256" key="14">
    <source>
        <dbReference type="ARBA" id="ARBA00032575"/>
    </source>
</evidence>
<evidence type="ECO:0000256" key="8">
    <source>
        <dbReference type="ARBA" id="ARBA00022679"/>
    </source>
</evidence>
<proteinExistence type="inferred from homology"/>
<dbReference type="AlphaFoldDB" id="A0AAD5XMP5"/>
<evidence type="ECO:0000256" key="10">
    <source>
        <dbReference type="ARBA" id="ARBA00022989"/>
    </source>
</evidence>
<evidence type="ECO:0000256" key="5">
    <source>
        <dbReference type="ARBA" id="ARBA00012699"/>
    </source>
</evidence>
<evidence type="ECO:0000256" key="11">
    <source>
        <dbReference type="ARBA" id="ARBA00023136"/>
    </source>
</evidence>
<protein>
    <recommendedName>
        <fullName evidence="6">Ceramide glucosyltransferase</fullName>
        <ecNumber evidence="5">2.4.1.80</ecNumber>
    </recommendedName>
    <alternativeName>
        <fullName evidence="13">Glucosylceramide synthase</fullName>
    </alternativeName>
    <alternativeName>
        <fullName evidence="14">UDP-glucose ceramide glucosyltransferase</fullName>
    </alternativeName>
    <alternativeName>
        <fullName evidence="12">UDP-glucose:N-acylsphingosine D-glucosyltransferase</fullName>
    </alternativeName>
</protein>
<keyword evidence="9 16" id="KW-0812">Transmembrane</keyword>
<gene>
    <name evidence="17" type="ORF">HDU87_008361</name>
</gene>
<evidence type="ECO:0000256" key="3">
    <source>
        <dbReference type="ARBA" id="ARBA00004991"/>
    </source>
</evidence>
<comment type="pathway">
    <text evidence="3">Sphingolipid metabolism.</text>
</comment>
<dbReference type="PANTHER" id="PTHR12726">
    <property type="entry name" value="CERAMIDE GLUCOSYLTRANSFERASE"/>
    <property type="match status" value="1"/>
</dbReference>
<evidence type="ECO:0000256" key="7">
    <source>
        <dbReference type="ARBA" id="ARBA00022676"/>
    </source>
</evidence>
<evidence type="ECO:0000256" key="2">
    <source>
        <dbReference type="ARBA" id="ARBA00004760"/>
    </source>
</evidence>
<keyword evidence="18" id="KW-1185">Reference proteome</keyword>
<name>A0AAD5XMP5_9FUNG</name>
<dbReference type="Pfam" id="PF13506">
    <property type="entry name" value="Glyco_transf_21"/>
    <property type="match status" value="1"/>
</dbReference>
<evidence type="ECO:0000256" key="9">
    <source>
        <dbReference type="ARBA" id="ARBA00022692"/>
    </source>
</evidence>
<dbReference type="GO" id="GO:0016020">
    <property type="term" value="C:membrane"/>
    <property type="evidence" value="ECO:0007669"/>
    <property type="project" value="UniProtKB-SubCell"/>
</dbReference>
<feature type="compositionally biased region" description="Pro residues" evidence="15">
    <location>
        <begin position="52"/>
        <end position="65"/>
    </location>
</feature>
<evidence type="ECO:0000313" key="18">
    <source>
        <dbReference type="Proteomes" id="UP001212152"/>
    </source>
</evidence>
<evidence type="ECO:0000256" key="16">
    <source>
        <dbReference type="SAM" id="Phobius"/>
    </source>
</evidence>
<keyword evidence="11 16" id="KW-0472">Membrane</keyword>
<reference evidence="17" key="1">
    <citation type="submission" date="2020-05" db="EMBL/GenBank/DDBJ databases">
        <title>Phylogenomic resolution of chytrid fungi.</title>
        <authorList>
            <person name="Stajich J.E."/>
            <person name="Amses K."/>
            <person name="Simmons R."/>
            <person name="Seto K."/>
            <person name="Myers J."/>
            <person name="Bonds A."/>
            <person name="Quandt C.A."/>
            <person name="Barry K."/>
            <person name="Liu P."/>
            <person name="Grigoriev I."/>
            <person name="Longcore J.E."/>
            <person name="James T.Y."/>
        </authorList>
    </citation>
    <scope>NUCLEOTIDE SEQUENCE</scope>
    <source>
        <strain evidence="17">JEL0379</strain>
    </source>
</reference>
<dbReference type="CDD" id="cd02520">
    <property type="entry name" value="Glucosylceramide_synthase"/>
    <property type="match status" value="1"/>
</dbReference>
<accession>A0AAD5XMP5</accession>
<comment type="similarity">
    <text evidence="4">Belongs to the glycosyltransferase 2 family.</text>
</comment>
<keyword evidence="7" id="KW-0328">Glycosyltransferase</keyword>
<comment type="subcellular location">
    <subcellularLocation>
        <location evidence="1">Membrane</location>
        <topology evidence="1">Multi-pass membrane protein</topology>
    </subcellularLocation>
</comment>
<evidence type="ECO:0000256" key="1">
    <source>
        <dbReference type="ARBA" id="ARBA00004141"/>
    </source>
</evidence>
<feature type="region of interest" description="Disordered" evidence="15">
    <location>
        <begin position="48"/>
        <end position="84"/>
    </location>
</feature>
<dbReference type="GO" id="GO:0006679">
    <property type="term" value="P:glucosylceramide biosynthetic process"/>
    <property type="evidence" value="ECO:0007669"/>
    <property type="project" value="TreeGrafter"/>
</dbReference>
<comment type="pathway">
    <text evidence="2">Lipid metabolism; sphingolipid metabolism.</text>
</comment>
<organism evidence="17 18">
    <name type="scientific">Geranomyces variabilis</name>
    <dbReference type="NCBI Taxonomy" id="109894"/>
    <lineage>
        <taxon>Eukaryota</taxon>
        <taxon>Fungi</taxon>
        <taxon>Fungi incertae sedis</taxon>
        <taxon>Chytridiomycota</taxon>
        <taxon>Chytridiomycota incertae sedis</taxon>
        <taxon>Chytridiomycetes</taxon>
        <taxon>Spizellomycetales</taxon>
        <taxon>Powellomycetaceae</taxon>
        <taxon>Geranomyces</taxon>
    </lineage>
</organism>
<keyword evidence="10 16" id="KW-1133">Transmembrane helix</keyword>
<dbReference type="SUPFAM" id="SSF53448">
    <property type="entry name" value="Nucleotide-diphospho-sugar transferases"/>
    <property type="match status" value="1"/>
</dbReference>
<feature type="compositionally biased region" description="Low complexity" evidence="15">
    <location>
        <begin position="66"/>
        <end position="84"/>
    </location>
</feature>
<feature type="transmembrane region" description="Helical" evidence="16">
    <location>
        <begin position="6"/>
        <end position="35"/>
    </location>
</feature>
<evidence type="ECO:0000256" key="15">
    <source>
        <dbReference type="SAM" id="MobiDB-lite"/>
    </source>
</evidence>
<keyword evidence="8" id="KW-0808">Transferase</keyword>
<dbReference type="InterPro" id="IPR025993">
    <property type="entry name" value="Ceramide_glucosylTrfase"/>
</dbReference>
<evidence type="ECO:0000256" key="4">
    <source>
        <dbReference type="ARBA" id="ARBA00006739"/>
    </source>
</evidence>
<dbReference type="GO" id="GO:0008120">
    <property type="term" value="F:ceramide glucosyltransferase activity"/>
    <property type="evidence" value="ECO:0007669"/>
    <property type="project" value="UniProtKB-EC"/>
</dbReference>
<dbReference type="EC" id="2.4.1.80" evidence="5"/>
<sequence>MSSAVIHYLHLLAAVGAVGMWLLLLFFCVVGTALIRFRHARRSAAPAMLEPLPKPPSPRNSPPSSPRVISIPPSASFSPSSRAADPQGVTILRPLKGVDYNMVENLTSSFVQDYPLYELIFAVADPKDPAIEVVRDLIARFPEVDAKLMIGCVEVGMNPKINNLHRGYMTAKYDIIWILDSNVYVQPGCMSRSVHELIQPGIGLVHHLPCGVRPLTYGARLEQAFLNTAHAKMYVTINKLAVASCLIGKSNLFRRSDLVSLGGLENFAKFMSEDNVIGEALWAKGLRHAMTTDLAYQTLGELTVVDYFLRRARWIRIRKYATTVATLFEPLTESIVNGLLAAWGWGVLWGSGGGGVGDDVASSSGGFPRTAFLIAHFAIWMASDWIIASTLDRATRETPPRFFSAWCVRELVALPLWVYAMAGSTVEWRGKQFWLNRDGTVSSAGLTLAARMGAWATKFVKEQRTGFSRVATTTSGEMIDSSQHR</sequence>
<dbReference type="EMBL" id="JADGJQ010000087">
    <property type="protein sequence ID" value="KAJ3171335.1"/>
    <property type="molecule type" value="Genomic_DNA"/>
</dbReference>
<dbReference type="InterPro" id="IPR029044">
    <property type="entry name" value="Nucleotide-diphossugar_trans"/>
</dbReference>
<evidence type="ECO:0000256" key="6">
    <source>
        <dbReference type="ARBA" id="ARBA00019988"/>
    </source>
</evidence>
<dbReference type="Gene3D" id="3.90.550.10">
    <property type="entry name" value="Spore Coat Polysaccharide Biosynthesis Protein SpsA, Chain A"/>
    <property type="match status" value="1"/>
</dbReference>
<comment type="caution">
    <text evidence="17">The sequence shown here is derived from an EMBL/GenBank/DDBJ whole genome shotgun (WGS) entry which is preliminary data.</text>
</comment>
<evidence type="ECO:0000256" key="13">
    <source>
        <dbReference type="ARBA" id="ARBA00031543"/>
    </source>
</evidence>
<evidence type="ECO:0000256" key="12">
    <source>
        <dbReference type="ARBA" id="ARBA00031017"/>
    </source>
</evidence>